<comment type="caution">
    <text evidence="2">The sequence shown here is derived from an EMBL/GenBank/DDBJ whole genome shotgun (WGS) entry which is preliminary data.</text>
</comment>
<dbReference type="EMBL" id="BONY01000002">
    <property type="protein sequence ID" value="GIH02396.1"/>
    <property type="molecule type" value="Genomic_DNA"/>
</dbReference>
<dbReference type="AlphaFoldDB" id="A0A8J3VDE8"/>
<dbReference type="GO" id="GO:0016705">
    <property type="term" value="F:oxidoreductase activity, acting on paired donors, with incorporation or reduction of molecular oxygen"/>
    <property type="evidence" value="ECO:0007669"/>
    <property type="project" value="InterPro"/>
</dbReference>
<proteinExistence type="predicted"/>
<accession>A0A8J3VDE8</accession>
<keyword evidence="3" id="KW-1185">Reference proteome</keyword>
<dbReference type="PANTHER" id="PTHR43244">
    <property type="match status" value="1"/>
</dbReference>
<gene>
    <name evidence="2" type="ORF">Rhe02_04630</name>
</gene>
<dbReference type="InterPro" id="IPR036661">
    <property type="entry name" value="Luciferase-like_sf"/>
</dbReference>
<dbReference type="RefSeq" id="WP_203906342.1">
    <property type="nucleotide sequence ID" value="NZ_BONY01000002.1"/>
</dbReference>
<evidence type="ECO:0000313" key="2">
    <source>
        <dbReference type="EMBL" id="GIH02396.1"/>
    </source>
</evidence>
<dbReference type="CDD" id="cd01097">
    <property type="entry name" value="Tetrahydromethanopterin_reductase"/>
    <property type="match status" value="1"/>
</dbReference>
<evidence type="ECO:0000259" key="1">
    <source>
        <dbReference type="Pfam" id="PF00296"/>
    </source>
</evidence>
<feature type="domain" description="Luciferase-like" evidence="1">
    <location>
        <begin position="12"/>
        <end position="293"/>
    </location>
</feature>
<dbReference type="SUPFAM" id="SSF51679">
    <property type="entry name" value="Bacterial luciferase-like"/>
    <property type="match status" value="1"/>
</dbReference>
<name>A0A8J3VDE8_9ACTN</name>
<dbReference type="PANTHER" id="PTHR43244:SF2">
    <property type="entry name" value="CONSERVED HYPOTHETICAL ALANINE AND PROLINE-RICH PROTEIN"/>
    <property type="match status" value="1"/>
</dbReference>
<protein>
    <submittedName>
        <fullName evidence="2">Luciferase-like protein</fullName>
    </submittedName>
</protein>
<dbReference type="InterPro" id="IPR050564">
    <property type="entry name" value="F420-G6PD/mer"/>
</dbReference>
<sequence length="327" mass="34072">MLRLEFQPWGETMAELIDATRRAEAAGAVAAWAPELHRNALVTATAIASQTNLLVGTGISLAFATSPMLTALAAMDLDDLSGGRFRLGLGSGVRRLNADWHGAAFDPPVKRLRETIAVIRKVWAGGDPILHDGTAVSIDVRGWRRPYAGGATPIYLAGVGPAMVALAGEVADGWLSHELCPPSVLRESVLPALGRSGRRVDVVVSACCSVDASSAVARRRAAGVVGFYASVSSYASLFAAAGFAAEQEAVVAARRTGIPADRLGHLVPDEMAAAFTLCGTSQEVALAVKAYDGLADAVKLSAPTHGLAPDEIRAAQDSLIELIRELS</sequence>
<organism evidence="2 3">
    <name type="scientific">Rhizocola hellebori</name>
    <dbReference type="NCBI Taxonomy" id="1392758"/>
    <lineage>
        <taxon>Bacteria</taxon>
        <taxon>Bacillati</taxon>
        <taxon>Actinomycetota</taxon>
        <taxon>Actinomycetes</taxon>
        <taxon>Micromonosporales</taxon>
        <taxon>Micromonosporaceae</taxon>
        <taxon>Rhizocola</taxon>
    </lineage>
</organism>
<reference evidence="2" key="1">
    <citation type="submission" date="2021-01" db="EMBL/GenBank/DDBJ databases">
        <title>Whole genome shotgun sequence of Rhizocola hellebori NBRC 109834.</title>
        <authorList>
            <person name="Komaki H."/>
            <person name="Tamura T."/>
        </authorList>
    </citation>
    <scope>NUCLEOTIDE SEQUENCE</scope>
    <source>
        <strain evidence="2">NBRC 109834</strain>
    </source>
</reference>
<dbReference type="InterPro" id="IPR011251">
    <property type="entry name" value="Luciferase-like_dom"/>
</dbReference>
<evidence type="ECO:0000313" key="3">
    <source>
        <dbReference type="Proteomes" id="UP000612899"/>
    </source>
</evidence>
<dbReference type="Proteomes" id="UP000612899">
    <property type="component" value="Unassembled WGS sequence"/>
</dbReference>
<dbReference type="Gene3D" id="3.20.20.30">
    <property type="entry name" value="Luciferase-like domain"/>
    <property type="match status" value="1"/>
</dbReference>
<dbReference type="Pfam" id="PF00296">
    <property type="entry name" value="Bac_luciferase"/>
    <property type="match status" value="1"/>
</dbReference>